<dbReference type="InterPro" id="IPR036155">
    <property type="entry name" value="Crypto/Photolyase_N_sf"/>
</dbReference>
<sequence>MDSPALLWFRQDLRLADNPALQAVADRPLLPVFVLDDAAAGRWAPGAASRWWLRQSLEALGRDLAARGTPLLLVRGRAEIVIPALAAAIGAPEVLAGRLYQPWARERDRRVAEALEVAGRRLRLLTSSLLRDPARVMSGSGRPYAVYTPFAKAVAAMGEPDFPILPPARLRPVAAPPPGDTLDSLALYPVAGEPDWAADFPALWTPGEAGAQARLARFVAGPVSGYAAQRNDPGTEGTSGLSPHLHWGELSPRQVWHAVRQAQPGELSQPWPFLSEILWREFSYHLLWHRPEMPDRALRERFAGFPWQPDAALLRAWQRGRTGYPIVDAGMRQLWHYGWMHNRVRMIAASLLVKHLLQPWQAGAAWFWDTLVDADLASNSASWQWIAGSGSDAAPYFRVFNPVLQGEKFDPAGRYVRRFVPELAALPGKWLHQPWKAPAEVLRGAGVILGRDYPGPVIAHAAGRARALAAFAALRAGGHGLGDTTGDSMDPAA</sequence>
<feature type="binding site" evidence="8">
    <location>
        <position position="226"/>
    </location>
    <ligand>
        <name>FAD</name>
        <dbReference type="ChEBI" id="CHEBI:57692"/>
    </ligand>
</feature>
<dbReference type="Gene3D" id="1.10.579.10">
    <property type="entry name" value="DNA Cyclobutane Dipyrimidine Photolyase, subunit A, domain 3"/>
    <property type="match status" value="1"/>
</dbReference>
<dbReference type="EC" id="4.1.99.3" evidence="2"/>
<feature type="binding site" evidence="8">
    <location>
        <begin position="373"/>
        <end position="375"/>
    </location>
    <ligand>
        <name>FAD</name>
        <dbReference type="ChEBI" id="CHEBI:57692"/>
    </ligand>
</feature>
<feature type="domain" description="Photolyase/cryptochrome alpha/beta" evidence="11">
    <location>
        <begin position="3"/>
        <end position="130"/>
    </location>
</feature>
<dbReference type="Pfam" id="PF00875">
    <property type="entry name" value="DNA_photolyase"/>
    <property type="match status" value="1"/>
</dbReference>
<keyword evidence="6 10" id="KW-0157">Chromophore</keyword>
<evidence type="ECO:0000256" key="10">
    <source>
        <dbReference type="RuleBase" id="RU004182"/>
    </source>
</evidence>
<feature type="site" description="Electron transfer via tryptophanyl radical" evidence="9">
    <location>
        <position position="360"/>
    </location>
</feature>
<evidence type="ECO:0000256" key="3">
    <source>
        <dbReference type="ARBA" id="ARBA00014046"/>
    </source>
</evidence>
<dbReference type="PANTHER" id="PTHR11455:SF9">
    <property type="entry name" value="CRYPTOCHROME CIRCADIAN CLOCK 5 ISOFORM X1"/>
    <property type="match status" value="1"/>
</dbReference>
<dbReference type="PROSITE" id="PS00394">
    <property type="entry name" value="DNA_PHOTOLYASES_1_1"/>
    <property type="match status" value="1"/>
</dbReference>
<evidence type="ECO:0000256" key="9">
    <source>
        <dbReference type="PIRSR" id="PIRSR602081-2"/>
    </source>
</evidence>
<evidence type="ECO:0000256" key="5">
    <source>
        <dbReference type="ARBA" id="ARBA00022827"/>
    </source>
</evidence>
<feature type="binding site" evidence="8">
    <location>
        <position position="273"/>
    </location>
    <ligand>
        <name>FAD</name>
        <dbReference type="ChEBI" id="CHEBI:57692"/>
    </ligand>
</feature>
<protein>
    <recommendedName>
        <fullName evidence="3">Deoxyribodipyrimidine photo-lyase</fullName>
        <ecNumber evidence="2">4.1.99.3</ecNumber>
    </recommendedName>
</protein>
<dbReference type="InterPro" id="IPR006050">
    <property type="entry name" value="DNA_photolyase_N"/>
</dbReference>
<name>A0A4R5QL21_9PROT</name>
<dbReference type="SUPFAM" id="SSF48173">
    <property type="entry name" value="Cryptochrome/photolyase FAD-binding domain"/>
    <property type="match status" value="1"/>
</dbReference>
<dbReference type="PROSITE" id="PS51645">
    <property type="entry name" value="PHR_CRY_ALPHA_BETA"/>
    <property type="match status" value="1"/>
</dbReference>
<evidence type="ECO:0000256" key="6">
    <source>
        <dbReference type="ARBA" id="ARBA00022991"/>
    </source>
</evidence>
<keyword evidence="5 8" id="KW-0274">FAD</keyword>
<keyword evidence="12" id="KW-0456">Lyase</keyword>
<dbReference type="AlphaFoldDB" id="A0A4R5QL21"/>
<feature type="site" description="Electron transfer via tryptophanyl radical" evidence="9">
    <location>
        <position position="383"/>
    </location>
</feature>
<dbReference type="GO" id="GO:0000719">
    <property type="term" value="P:photoreactive repair"/>
    <property type="evidence" value="ECO:0007669"/>
    <property type="project" value="UniProtKB-ARBA"/>
</dbReference>
<keyword evidence="4 8" id="KW-0285">Flavoprotein</keyword>
<dbReference type="GO" id="GO:0071949">
    <property type="term" value="F:FAD binding"/>
    <property type="evidence" value="ECO:0007669"/>
    <property type="project" value="TreeGrafter"/>
</dbReference>
<dbReference type="RefSeq" id="WP_133287597.1">
    <property type="nucleotide sequence ID" value="NZ_SMSJ01000004.1"/>
</dbReference>
<organism evidence="12 13">
    <name type="scientific">Dankookia rubra</name>
    <dbReference type="NCBI Taxonomy" id="1442381"/>
    <lineage>
        <taxon>Bacteria</taxon>
        <taxon>Pseudomonadati</taxon>
        <taxon>Pseudomonadota</taxon>
        <taxon>Alphaproteobacteria</taxon>
        <taxon>Acetobacterales</taxon>
        <taxon>Roseomonadaceae</taxon>
        <taxon>Dankookia</taxon>
    </lineage>
</organism>
<dbReference type="Proteomes" id="UP000295096">
    <property type="component" value="Unassembled WGS sequence"/>
</dbReference>
<dbReference type="SUPFAM" id="SSF52425">
    <property type="entry name" value="Cryptochrome/photolyase, N-terminal domain"/>
    <property type="match status" value="1"/>
</dbReference>
<dbReference type="InterPro" id="IPR018394">
    <property type="entry name" value="DNA_photolyase_1_CS_C"/>
</dbReference>
<evidence type="ECO:0000313" key="13">
    <source>
        <dbReference type="Proteomes" id="UP000295096"/>
    </source>
</evidence>
<comment type="cofactor">
    <cofactor evidence="1">
        <name>(6R)-5,10-methylene-5,6,7,8-tetrahydrofolate</name>
        <dbReference type="ChEBI" id="CHEBI:15636"/>
    </cofactor>
</comment>
<keyword evidence="13" id="KW-1185">Reference proteome</keyword>
<dbReference type="PANTHER" id="PTHR11455">
    <property type="entry name" value="CRYPTOCHROME"/>
    <property type="match status" value="1"/>
</dbReference>
<accession>A0A4R5QL21</accession>
<comment type="catalytic activity">
    <reaction evidence="7">
        <text>cyclobutadipyrimidine (in DNA) = 2 pyrimidine residues (in DNA).</text>
        <dbReference type="EC" id="4.1.99.3"/>
    </reaction>
</comment>
<dbReference type="EMBL" id="SMSJ01000004">
    <property type="protein sequence ID" value="TDH63803.1"/>
    <property type="molecule type" value="Genomic_DNA"/>
</dbReference>
<dbReference type="InterPro" id="IPR002081">
    <property type="entry name" value="Cryptochrome/DNA_photolyase_1"/>
</dbReference>
<dbReference type="PRINTS" id="PR00147">
    <property type="entry name" value="DNAPHOTLYASE"/>
</dbReference>
<evidence type="ECO:0000256" key="4">
    <source>
        <dbReference type="ARBA" id="ARBA00022630"/>
    </source>
</evidence>
<comment type="caution">
    <text evidence="12">The sequence shown here is derived from an EMBL/GenBank/DDBJ whole genome shotgun (WGS) entry which is preliminary data.</text>
</comment>
<feature type="site" description="Electron transfer via tryptophanyl radical" evidence="9">
    <location>
        <position position="307"/>
    </location>
</feature>
<gene>
    <name evidence="12" type="ORF">E2C06_05615</name>
</gene>
<dbReference type="GO" id="GO:0003677">
    <property type="term" value="F:DNA binding"/>
    <property type="evidence" value="ECO:0007669"/>
    <property type="project" value="TreeGrafter"/>
</dbReference>
<evidence type="ECO:0000256" key="2">
    <source>
        <dbReference type="ARBA" id="ARBA00013149"/>
    </source>
</evidence>
<evidence type="ECO:0000259" key="11">
    <source>
        <dbReference type="PROSITE" id="PS51645"/>
    </source>
</evidence>
<comment type="cofactor">
    <cofactor evidence="8">
        <name>FAD</name>
        <dbReference type="ChEBI" id="CHEBI:57692"/>
    </cofactor>
    <text evidence="8">Binds 1 FAD per subunit.</text>
</comment>
<dbReference type="Gene3D" id="3.40.50.620">
    <property type="entry name" value="HUPs"/>
    <property type="match status" value="1"/>
</dbReference>
<comment type="similarity">
    <text evidence="10">Belongs to the DNA photolyase family.</text>
</comment>
<dbReference type="InterPro" id="IPR014729">
    <property type="entry name" value="Rossmann-like_a/b/a_fold"/>
</dbReference>
<evidence type="ECO:0000256" key="1">
    <source>
        <dbReference type="ARBA" id="ARBA00001932"/>
    </source>
</evidence>
<dbReference type="OrthoDB" id="9772484at2"/>
<dbReference type="Gene3D" id="1.25.40.80">
    <property type="match status" value="1"/>
</dbReference>
<dbReference type="FunFam" id="1.10.579.10:FF:000003">
    <property type="entry name" value="Deoxyribodipyrimidine photo-lyase"/>
    <property type="match status" value="1"/>
</dbReference>
<proteinExistence type="inferred from homology"/>
<evidence type="ECO:0000256" key="8">
    <source>
        <dbReference type="PIRSR" id="PIRSR602081-1"/>
    </source>
</evidence>
<dbReference type="InterPro" id="IPR036134">
    <property type="entry name" value="Crypto/Photolyase_FAD-like_sf"/>
</dbReference>
<evidence type="ECO:0000256" key="7">
    <source>
        <dbReference type="ARBA" id="ARBA00033999"/>
    </source>
</evidence>
<dbReference type="Pfam" id="PF03441">
    <property type="entry name" value="FAD_binding_7"/>
    <property type="match status" value="1"/>
</dbReference>
<dbReference type="GO" id="GO:0003904">
    <property type="term" value="F:deoxyribodipyrimidine photo-lyase activity"/>
    <property type="evidence" value="ECO:0007669"/>
    <property type="project" value="UniProtKB-EC"/>
</dbReference>
<dbReference type="GO" id="GO:0009416">
    <property type="term" value="P:response to light stimulus"/>
    <property type="evidence" value="ECO:0007669"/>
    <property type="project" value="TreeGrafter"/>
</dbReference>
<evidence type="ECO:0000313" key="12">
    <source>
        <dbReference type="EMBL" id="TDH63803.1"/>
    </source>
</evidence>
<feature type="binding site" evidence="8">
    <location>
        <begin position="238"/>
        <end position="242"/>
    </location>
    <ligand>
        <name>FAD</name>
        <dbReference type="ChEBI" id="CHEBI:57692"/>
    </ligand>
</feature>
<reference evidence="12 13" key="1">
    <citation type="journal article" date="2016" name="J. Microbiol.">
        <title>Dankookia rubra gen. nov., sp. nov., an alphaproteobacterium isolated from sediment of a shallow stream.</title>
        <authorList>
            <person name="Kim W.H."/>
            <person name="Kim D.H."/>
            <person name="Kang K."/>
            <person name="Ahn T.Y."/>
        </authorList>
    </citation>
    <scope>NUCLEOTIDE SEQUENCE [LARGE SCALE GENOMIC DNA]</scope>
    <source>
        <strain evidence="12 13">JCM30602</strain>
    </source>
</reference>
<dbReference type="InterPro" id="IPR005101">
    <property type="entry name" value="Cryptochr/Photolyase_FAD-bd"/>
</dbReference>